<dbReference type="EMBL" id="CM000882">
    <property type="protein sequence ID" value="KQK02191.1"/>
    <property type="molecule type" value="Genomic_DNA"/>
</dbReference>
<dbReference type="GO" id="GO:0009867">
    <property type="term" value="P:jasmonic acid mediated signaling pathway"/>
    <property type="evidence" value="ECO:0007669"/>
    <property type="project" value="UniProtKB-ARBA"/>
</dbReference>
<evidence type="ECO:0000259" key="6">
    <source>
        <dbReference type="Pfam" id="PF03931"/>
    </source>
</evidence>
<evidence type="ECO:0000259" key="5">
    <source>
        <dbReference type="Pfam" id="PF01466"/>
    </source>
</evidence>
<reference evidence="7 8" key="1">
    <citation type="journal article" date="2010" name="Nature">
        <title>Genome sequencing and analysis of the model grass Brachypodium distachyon.</title>
        <authorList>
            <consortium name="International Brachypodium Initiative"/>
        </authorList>
    </citation>
    <scope>NUCLEOTIDE SEQUENCE [LARGE SCALE GENOMIC DNA]</scope>
    <source>
        <strain evidence="7 8">Bd21</strain>
    </source>
</reference>
<dbReference type="GO" id="GO:0031146">
    <property type="term" value="P:SCF-dependent proteasomal ubiquitin-dependent protein catabolic process"/>
    <property type="evidence" value="ECO:0000318"/>
    <property type="project" value="GO_Central"/>
</dbReference>
<evidence type="ECO:0000313" key="7">
    <source>
        <dbReference type="EMBL" id="KQK02191.1"/>
    </source>
</evidence>
<sequence length="165" mass="18620">MSTAAKPKMLALESSDGEQFEVAEEAMGKASAMIRGIIDEGCDDEPIRLPQVKGPVLARVLEYVNRHFADPNDVLAASFHIPNADDPIKRFDDAFVQVDQETLFDLIDAANYLDIQSLLDLTCMTVADQMKGKSLDEIRKHFHIVNDYSKDEEEDVRRENSWAFE</sequence>
<gene>
    <name evidence="8" type="primary">LOC100837999</name>
    <name evidence="7" type="ORF">BRADI_3g60890v3</name>
</gene>
<dbReference type="InterPro" id="IPR016073">
    <property type="entry name" value="Skp1_comp_POZ"/>
</dbReference>
<feature type="domain" description="SKP1 component dimerisation" evidence="5">
    <location>
        <begin position="116"/>
        <end position="163"/>
    </location>
</feature>
<dbReference type="InterPro" id="IPR001232">
    <property type="entry name" value="SKP1-like"/>
</dbReference>
<reference evidence="7" key="2">
    <citation type="submission" date="2017-06" db="EMBL/GenBank/DDBJ databases">
        <title>WGS assembly of Brachypodium distachyon.</title>
        <authorList>
            <consortium name="The International Brachypodium Initiative"/>
            <person name="Lucas S."/>
            <person name="Harmon-Smith M."/>
            <person name="Lail K."/>
            <person name="Tice H."/>
            <person name="Grimwood J."/>
            <person name="Bruce D."/>
            <person name="Barry K."/>
            <person name="Shu S."/>
            <person name="Lindquist E."/>
            <person name="Wang M."/>
            <person name="Pitluck S."/>
            <person name="Vogel J.P."/>
            <person name="Garvin D.F."/>
            <person name="Mockler T.C."/>
            <person name="Schmutz J."/>
            <person name="Rokhsar D."/>
            <person name="Bevan M.W."/>
        </authorList>
    </citation>
    <scope>NUCLEOTIDE SEQUENCE</scope>
    <source>
        <strain evidence="7">Bd21</strain>
    </source>
</reference>
<accession>I1IFV2</accession>
<dbReference type="InterPro" id="IPR011333">
    <property type="entry name" value="SKP1/BTB/POZ_sf"/>
</dbReference>
<evidence type="ECO:0000313" key="9">
    <source>
        <dbReference type="Proteomes" id="UP000008810"/>
    </source>
</evidence>
<keyword evidence="3 4" id="KW-0833">Ubl conjugation pathway</keyword>
<dbReference type="Pfam" id="PF03931">
    <property type="entry name" value="Skp1_POZ"/>
    <property type="match status" value="1"/>
</dbReference>
<comment type="pathway">
    <text evidence="1 4">Protein modification; protein ubiquitination.</text>
</comment>
<keyword evidence="9" id="KW-1185">Reference proteome</keyword>
<dbReference type="SMART" id="SM00512">
    <property type="entry name" value="Skp1"/>
    <property type="match status" value="1"/>
</dbReference>
<dbReference type="OMA" id="HFHIVND"/>
<protein>
    <recommendedName>
        <fullName evidence="4">SKP1-like protein</fullName>
    </recommendedName>
</protein>
<dbReference type="PANTHER" id="PTHR11165">
    <property type="entry name" value="SKP1"/>
    <property type="match status" value="1"/>
</dbReference>
<dbReference type="AlphaFoldDB" id="I1IFV2"/>
<organism evidence="8">
    <name type="scientific">Brachypodium distachyon</name>
    <name type="common">Purple false brome</name>
    <name type="synonym">Trachynia distachya</name>
    <dbReference type="NCBI Taxonomy" id="15368"/>
    <lineage>
        <taxon>Eukaryota</taxon>
        <taxon>Viridiplantae</taxon>
        <taxon>Streptophyta</taxon>
        <taxon>Embryophyta</taxon>
        <taxon>Tracheophyta</taxon>
        <taxon>Spermatophyta</taxon>
        <taxon>Magnoliopsida</taxon>
        <taxon>Liliopsida</taxon>
        <taxon>Poales</taxon>
        <taxon>Poaceae</taxon>
        <taxon>BOP clade</taxon>
        <taxon>Pooideae</taxon>
        <taxon>Stipodae</taxon>
        <taxon>Brachypodieae</taxon>
        <taxon>Brachypodium</taxon>
    </lineage>
</organism>
<dbReference type="CDD" id="cd18322">
    <property type="entry name" value="BTB_POZ_SKP1"/>
    <property type="match status" value="1"/>
</dbReference>
<dbReference type="HOGENOM" id="CLU_059252_6_1_1"/>
<dbReference type="Proteomes" id="UP000008810">
    <property type="component" value="Chromosome 3"/>
</dbReference>
<dbReference type="SUPFAM" id="SSF54695">
    <property type="entry name" value="POZ domain"/>
    <property type="match status" value="1"/>
</dbReference>
<evidence type="ECO:0000256" key="2">
    <source>
        <dbReference type="ARBA" id="ARBA00009993"/>
    </source>
</evidence>
<dbReference type="UniPathway" id="UPA00143"/>
<dbReference type="InterPro" id="IPR036296">
    <property type="entry name" value="SKP1-like_dim_sf"/>
</dbReference>
<dbReference type="GeneID" id="100837999"/>
<dbReference type="SUPFAM" id="SSF81382">
    <property type="entry name" value="Skp1 dimerisation domain-like"/>
    <property type="match status" value="1"/>
</dbReference>
<feature type="domain" description="SKP1 component POZ" evidence="6">
    <location>
        <begin position="8"/>
        <end position="67"/>
    </location>
</feature>
<name>I1IFV2_BRADI</name>
<comment type="function">
    <text evidence="4">Involved in ubiquitination and subsequent proteasomal degradation of target proteins. Together with CUL1, RBX1 and a F-box protein, it forms a SCF E3 ubiquitin ligase complex. The functional specificity of this complex depends on the type of F-box protein. In the SCF complex, it serves as an adapter that links the F-box protein to CUL1.</text>
</comment>
<comment type="subunit">
    <text evidence="4">Part of a SCF (SKP1-cullin-F-box) protein ligase complex.</text>
</comment>
<dbReference type="EnsemblPlants" id="KQK02191">
    <property type="protein sequence ID" value="KQK02191"/>
    <property type="gene ID" value="BRADI_3g60890v3"/>
</dbReference>
<dbReference type="KEGG" id="bdi:100837999"/>
<dbReference type="eggNOG" id="KOG1724">
    <property type="taxonomic scope" value="Eukaryota"/>
</dbReference>
<evidence type="ECO:0000256" key="1">
    <source>
        <dbReference type="ARBA" id="ARBA00004906"/>
    </source>
</evidence>
<dbReference type="GO" id="GO:0016567">
    <property type="term" value="P:protein ubiquitination"/>
    <property type="evidence" value="ECO:0007669"/>
    <property type="project" value="UniProtKB-UniRule"/>
</dbReference>
<dbReference type="STRING" id="15368.I1IFV2"/>
<dbReference type="InterPro" id="IPR016897">
    <property type="entry name" value="SKP1"/>
</dbReference>
<dbReference type="GO" id="GO:0005634">
    <property type="term" value="C:nucleus"/>
    <property type="evidence" value="ECO:0000318"/>
    <property type="project" value="GO_Central"/>
</dbReference>
<evidence type="ECO:0000313" key="8">
    <source>
        <dbReference type="EnsemblPlants" id="KQK02191"/>
    </source>
</evidence>
<dbReference type="PIRSF" id="PIRSF028729">
    <property type="entry name" value="E3_ubiquit_lig_SCF_Skp"/>
    <property type="match status" value="1"/>
</dbReference>
<dbReference type="GO" id="GO:0005737">
    <property type="term" value="C:cytoplasm"/>
    <property type="evidence" value="ECO:0000318"/>
    <property type="project" value="GO_Central"/>
</dbReference>
<dbReference type="FunFam" id="3.30.710.10:FF:000026">
    <property type="entry name" value="E3 ubiquitin ligase complex SCF subunit"/>
    <property type="match status" value="1"/>
</dbReference>
<evidence type="ECO:0000256" key="3">
    <source>
        <dbReference type="ARBA" id="ARBA00022786"/>
    </source>
</evidence>
<dbReference type="OrthoDB" id="2342932at2759"/>
<dbReference type="RefSeq" id="XP_003570745.1">
    <property type="nucleotide sequence ID" value="XM_003570697.4"/>
</dbReference>
<evidence type="ECO:0000256" key="4">
    <source>
        <dbReference type="PIRNR" id="PIRNR028729"/>
    </source>
</evidence>
<reference evidence="8" key="3">
    <citation type="submission" date="2018-08" db="UniProtKB">
        <authorList>
            <consortium name="EnsemblPlants"/>
        </authorList>
    </citation>
    <scope>IDENTIFICATION</scope>
    <source>
        <strain evidence="8">cv. Bd21</strain>
    </source>
</reference>
<dbReference type="GO" id="GO:0097602">
    <property type="term" value="F:cullin family protein binding"/>
    <property type="evidence" value="ECO:0000318"/>
    <property type="project" value="GO_Central"/>
</dbReference>
<dbReference type="InterPro" id="IPR016072">
    <property type="entry name" value="Skp1_comp_dimer"/>
</dbReference>
<proteinExistence type="inferred from homology"/>
<dbReference type="Gene3D" id="3.30.710.10">
    <property type="entry name" value="Potassium Channel Kv1.1, Chain A"/>
    <property type="match status" value="1"/>
</dbReference>
<comment type="similarity">
    <text evidence="2 4">Belongs to the SKP1 family.</text>
</comment>
<dbReference type="Pfam" id="PF01466">
    <property type="entry name" value="Skp1"/>
    <property type="match status" value="1"/>
</dbReference>
<dbReference type="Gramene" id="KQK02191">
    <property type="protein sequence ID" value="KQK02191"/>
    <property type="gene ID" value="BRADI_3g60890v3"/>
</dbReference>